<evidence type="ECO:0000256" key="3">
    <source>
        <dbReference type="ARBA" id="ARBA00023180"/>
    </source>
</evidence>
<protein>
    <recommendedName>
        <fullName evidence="6">Peroxidase</fullName>
    </recommendedName>
</protein>
<evidence type="ECO:0000256" key="1">
    <source>
        <dbReference type="ARBA" id="ARBA00004613"/>
    </source>
</evidence>
<dbReference type="Proteomes" id="UP001162881">
    <property type="component" value="Unassembled WGS sequence"/>
</dbReference>
<comment type="caution">
    <text evidence="4">The sequence shown here is derived from an EMBL/GenBank/DDBJ whole genome shotgun (WGS) entry which is preliminary data.</text>
</comment>
<dbReference type="InterPro" id="IPR019791">
    <property type="entry name" value="Haem_peroxidase_animal"/>
</dbReference>
<gene>
    <name evidence="4" type="ORF">MTR62_11885</name>
</gene>
<organism evidence="4 5">
    <name type="scientific">Novosphingobium organovorum</name>
    <dbReference type="NCBI Taxonomy" id="2930092"/>
    <lineage>
        <taxon>Bacteria</taxon>
        <taxon>Pseudomonadati</taxon>
        <taxon>Pseudomonadota</taxon>
        <taxon>Alphaproteobacteria</taxon>
        <taxon>Sphingomonadales</taxon>
        <taxon>Sphingomonadaceae</taxon>
        <taxon>Novosphingobium</taxon>
    </lineage>
</organism>
<dbReference type="RefSeq" id="WP_244021156.1">
    <property type="nucleotide sequence ID" value="NZ_JALHLF010000044.1"/>
</dbReference>
<evidence type="ECO:0000313" key="4">
    <source>
        <dbReference type="EMBL" id="MCJ2183385.1"/>
    </source>
</evidence>
<dbReference type="PANTHER" id="PTHR11475:SF4">
    <property type="entry name" value="CHORION PEROXIDASE"/>
    <property type="match status" value="1"/>
</dbReference>
<dbReference type="InterPro" id="IPR037120">
    <property type="entry name" value="Haem_peroxidase_sf_animal"/>
</dbReference>
<evidence type="ECO:0000313" key="5">
    <source>
        <dbReference type="Proteomes" id="UP001162881"/>
    </source>
</evidence>
<evidence type="ECO:0000256" key="2">
    <source>
        <dbReference type="ARBA" id="ARBA00022525"/>
    </source>
</evidence>
<name>A0ABT0BE96_9SPHN</name>
<dbReference type="Pfam" id="PF03098">
    <property type="entry name" value="An_peroxidase"/>
    <property type="match status" value="1"/>
</dbReference>
<keyword evidence="2" id="KW-0964">Secreted</keyword>
<dbReference type="InterPro" id="IPR010255">
    <property type="entry name" value="Haem_peroxidase_sf"/>
</dbReference>
<dbReference type="EMBL" id="JALHLF010000044">
    <property type="protein sequence ID" value="MCJ2183385.1"/>
    <property type="molecule type" value="Genomic_DNA"/>
</dbReference>
<comment type="subcellular location">
    <subcellularLocation>
        <location evidence="1">Secreted</location>
    </subcellularLocation>
</comment>
<dbReference type="SUPFAM" id="SSF48113">
    <property type="entry name" value="Heme-dependent peroxidases"/>
    <property type="match status" value="1"/>
</dbReference>
<keyword evidence="3" id="KW-0325">Glycoprotein</keyword>
<evidence type="ECO:0008006" key="6">
    <source>
        <dbReference type="Google" id="ProtNLM"/>
    </source>
</evidence>
<proteinExistence type="predicted"/>
<dbReference type="PANTHER" id="PTHR11475">
    <property type="entry name" value="OXIDASE/PEROXIDASE"/>
    <property type="match status" value="1"/>
</dbReference>
<accession>A0ABT0BE96</accession>
<dbReference type="PROSITE" id="PS50292">
    <property type="entry name" value="PEROXIDASE_3"/>
    <property type="match status" value="1"/>
</dbReference>
<reference evidence="4" key="1">
    <citation type="submission" date="2022-03" db="EMBL/GenBank/DDBJ databases">
        <title>Identification of a novel bacterium isolated from mangrove sediments.</title>
        <authorList>
            <person name="Pan X."/>
        </authorList>
    </citation>
    <scope>NUCLEOTIDE SEQUENCE</scope>
    <source>
        <strain evidence="4">B1949</strain>
    </source>
</reference>
<keyword evidence="5" id="KW-1185">Reference proteome</keyword>
<dbReference type="Gene3D" id="1.10.640.10">
    <property type="entry name" value="Haem peroxidase domain superfamily, animal type"/>
    <property type="match status" value="1"/>
</dbReference>
<sequence length="582" mass="63534">MAVLMRAKGRAEEVAAAFCPPMRQGNQKAAAKPVRAGDAVAVEATVKTLVSHTMYHGGIHTLLDKGVMEMRAHSLARVLPAGVQEDFVAASLTLPAQVAVTFFGRLVPDKPYLMRSQLVSYLSYPGRHLTNGEAGIMFAEDDADSSIDASITFIGQFIDHDLTRGALNLFDTAVRKSYITLHPDLAEALAEEPDNEASPFIDLDSVYGGRRDPEKPHCTITVPMDEATGQFELKPVAGGGFDVVRDSTSGMALIGDGRNDENQIVLQVHILLMRVHNAYVEALKAKAPALDANTTFKAAREKTILTWQAYVLHHYLPAVCRADYVDCVKARILADPMSLVHHPDGGDPRNLTMPHEFGIGFRFGHSQIRNQYRMNRHSGFPLFDSLSDGSNDLRGGKPLDASRIIDWGVFVQQPSKLIDTKVSQVAFDLPQSAVPDGIKLVGNLPFRNLQRSNDVELCCGEDLAELYAKGYAGACSVPVYSRLQIDKQRPDLFYLDNDGKRSATFRTPLWFYLLREAELARGGDAAKGQLGPLGSLLVAEVILNAIYHAPISIFKEGLADDTLVTFESLVAFAEGKGPPPLP</sequence>